<keyword evidence="1" id="KW-1133">Transmembrane helix</keyword>
<feature type="transmembrane region" description="Helical" evidence="1">
    <location>
        <begin position="17"/>
        <end position="34"/>
    </location>
</feature>
<name>A0A0N4UGX6_DRAME</name>
<dbReference type="Gene3D" id="3.40.630.20">
    <property type="entry name" value="Peptidase C15, pyroglutamyl peptidase I-like"/>
    <property type="match status" value="1"/>
</dbReference>
<dbReference type="InterPro" id="IPR036440">
    <property type="entry name" value="Peptidase_C15-like_sf"/>
</dbReference>
<feature type="transmembrane region" description="Helical" evidence="1">
    <location>
        <begin position="57"/>
        <end position="78"/>
    </location>
</feature>
<sequence length="122" mass="14620">LEQQSSKVYYCLPDVKCYFFFILLFFIIVIMTSLCENNSSRMVLVRSFPSFAFEDNYFISLFSLFILLFRYLCAYAYYISLNRSREKSLFVHIPEFDEICTEEVLINIVKEIIRICLDHLKN</sequence>
<dbReference type="Proteomes" id="UP000038040">
    <property type="component" value="Unplaced"/>
</dbReference>
<protein>
    <submittedName>
        <fullName evidence="3">Secreted protein</fullName>
    </submittedName>
</protein>
<accession>A0A0N4UGX6</accession>
<keyword evidence="1" id="KW-0812">Transmembrane</keyword>
<evidence type="ECO:0000313" key="3">
    <source>
        <dbReference type="WBParaSite" id="DME_0000676501-mRNA-1"/>
    </source>
</evidence>
<dbReference type="WBParaSite" id="DME_0000676501-mRNA-1">
    <property type="protein sequence ID" value="DME_0000676501-mRNA-1"/>
    <property type="gene ID" value="DME_0000676501"/>
</dbReference>
<organism evidence="2 3">
    <name type="scientific">Dracunculus medinensis</name>
    <name type="common">Guinea worm</name>
    <dbReference type="NCBI Taxonomy" id="318479"/>
    <lineage>
        <taxon>Eukaryota</taxon>
        <taxon>Metazoa</taxon>
        <taxon>Ecdysozoa</taxon>
        <taxon>Nematoda</taxon>
        <taxon>Chromadorea</taxon>
        <taxon>Rhabditida</taxon>
        <taxon>Spirurina</taxon>
        <taxon>Dracunculoidea</taxon>
        <taxon>Dracunculidae</taxon>
        <taxon>Dracunculus</taxon>
    </lineage>
</organism>
<proteinExistence type="predicted"/>
<evidence type="ECO:0000256" key="1">
    <source>
        <dbReference type="SAM" id="Phobius"/>
    </source>
</evidence>
<evidence type="ECO:0000313" key="2">
    <source>
        <dbReference type="Proteomes" id="UP000038040"/>
    </source>
</evidence>
<dbReference type="SUPFAM" id="SSF53182">
    <property type="entry name" value="Pyrrolidone carboxyl peptidase (pyroglutamate aminopeptidase)"/>
    <property type="match status" value="1"/>
</dbReference>
<keyword evidence="1" id="KW-0472">Membrane</keyword>
<reference evidence="3" key="1">
    <citation type="submission" date="2017-02" db="UniProtKB">
        <authorList>
            <consortium name="WormBaseParasite"/>
        </authorList>
    </citation>
    <scope>IDENTIFICATION</scope>
</reference>
<dbReference type="AlphaFoldDB" id="A0A0N4UGX6"/>